<keyword evidence="3" id="KW-1185">Reference proteome</keyword>
<gene>
    <name evidence="2" type="ORF">B6N60_00863</name>
</gene>
<organism evidence="2 3">
    <name type="scientific">Richelia sinica FACHB-800</name>
    <dbReference type="NCBI Taxonomy" id="1357546"/>
    <lineage>
        <taxon>Bacteria</taxon>
        <taxon>Bacillati</taxon>
        <taxon>Cyanobacteriota</taxon>
        <taxon>Cyanophyceae</taxon>
        <taxon>Nostocales</taxon>
        <taxon>Nostocaceae</taxon>
        <taxon>Richelia</taxon>
    </lineage>
</organism>
<evidence type="ECO:0000313" key="3">
    <source>
        <dbReference type="Proteomes" id="UP000683511"/>
    </source>
</evidence>
<dbReference type="KEGG" id="rsin:B6N60_00863"/>
<sequence>MQAQINRVAPLVQVLVISAQLSLHLIFIPIKDLN</sequence>
<keyword evidence="1" id="KW-1133">Transmembrane helix</keyword>
<keyword evidence="1" id="KW-0812">Transmembrane</keyword>
<accession>A0A975Y3K1</accession>
<keyword evidence="1" id="KW-0472">Membrane</keyword>
<proteinExistence type="predicted"/>
<reference evidence="2" key="1">
    <citation type="submission" date="2017-04" db="EMBL/GenBank/DDBJ databases">
        <title>Genome deletions in a multicellular cyanobacterial endosymbiont for morphological adaptation in marine diatoms.</title>
        <authorList>
            <person name="Wang Y."/>
            <person name="Gao H."/>
            <person name="Li R."/>
            <person name="Xu X."/>
        </authorList>
    </citation>
    <scope>NUCLEOTIDE SEQUENCE</scope>
    <source>
        <strain evidence="2">FACHB 800</strain>
    </source>
</reference>
<dbReference type="EMBL" id="CP021056">
    <property type="protein sequence ID" value="QXE22182.1"/>
    <property type="molecule type" value="Genomic_DNA"/>
</dbReference>
<protein>
    <submittedName>
        <fullName evidence="2">Uncharacterized protein</fullName>
    </submittedName>
</protein>
<dbReference type="Proteomes" id="UP000683511">
    <property type="component" value="Chromosome"/>
</dbReference>
<name>A0A975Y3K1_9NOST</name>
<evidence type="ECO:0000313" key="2">
    <source>
        <dbReference type="EMBL" id="QXE22182.1"/>
    </source>
</evidence>
<dbReference type="AlphaFoldDB" id="A0A975Y3K1"/>
<evidence type="ECO:0000256" key="1">
    <source>
        <dbReference type="SAM" id="Phobius"/>
    </source>
</evidence>
<feature type="transmembrane region" description="Helical" evidence="1">
    <location>
        <begin position="12"/>
        <end position="30"/>
    </location>
</feature>